<dbReference type="Gene3D" id="1.20.1330.10">
    <property type="entry name" value="f41 fragment of flagellin, N-terminal domain"/>
    <property type="match status" value="1"/>
</dbReference>
<dbReference type="GO" id="GO:0005198">
    <property type="term" value="F:structural molecule activity"/>
    <property type="evidence" value="ECO:0007669"/>
    <property type="project" value="InterPro"/>
</dbReference>
<keyword evidence="2" id="KW-1185">Reference proteome</keyword>
<comment type="caution">
    <text evidence="1">The sequence shown here is derived from an EMBL/GenBank/DDBJ whole genome shotgun (WGS) entry which is preliminary data.</text>
</comment>
<sequence length="301" mass="32088">MNRVATIPLQRTMADAIQRAQQNLATTQRALSTGKKALDYASLGTQAVRTMSANTMLAKQDAQALVSKHVTTTLAIYDAHVTGIDNAMIDLRTQLVTAIGTDESVGLQESIKSTFEQFRTTLNAREGGVALFAGSRTDVSPFAPQTLDDVVATAAADAFRNDDVKAVAHLSEGTKVTYGLTASDVGAEIYETFRTLAAAGPIGSRLTDVQKAALQDAVAQIDAGSVGLRSLNAENGRRQERVETLGERAEQRSLLLQDIIASNVDADLGQVAVDLAQQKATLEASYSVFAQLTQLNLTKYL</sequence>
<dbReference type="GO" id="GO:0009288">
    <property type="term" value="C:bacterial-type flagellum"/>
    <property type="evidence" value="ECO:0007669"/>
    <property type="project" value="InterPro"/>
</dbReference>
<evidence type="ECO:0000313" key="1">
    <source>
        <dbReference type="EMBL" id="RDS78402.1"/>
    </source>
</evidence>
<dbReference type="SUPFAM" id="SSF64518">
    <property type="entry name" value="Phase 1 flagellin"/>
    <property type="match status" value="1"/>
</dbReference>
<keyword evidence="1" id="KW-0966">Cell projection</keyword>
<dbReference type="AlphaFoldDB" id="A0A395LND1"/>
<evidence type="ECO:0000313" key="2">
    <source>
        <dbReference type="Proteomes" id="UP000254101"/>
    </source>
</evidence>
<dbReference type="OrthoDB" id="7432056at2"/>
<dbReference type="EMBL" id="QRBB01000001">
    <property type="protein sequence ID" value="RDS78402.1"/>
    <property type="molecule type" value="Genomic_DNA"/>
</dbReference>
<accession>A0A395LND1</accession>
<name>A0A395LND1_9SPHN</name>
<dbReference type="PANTHER" id="PTHR42792">
    <property type="entry name" value="FLAGELLIN"/>
    <property type="match status" value="1"/>
</dbReference>
<gene>
    <name evidence="1" type="ORF">DL238_12845</name>
</gene>
<dbReference type="PANTHER" id="PTHR42792:SF1">
    <property type="entry name" value="FLAGELLAR HOOK-ASSOCIATED PROTEIN 3"/>
    <property type="match status" value="1"/>
</dbReference>
<proteinExistence type="predicted"/>
<organism evidence="1 2">
    <name type="scientific">Alteriqipengyuania lutimaris</name>
    <dbReference type="NCBI Taxonomy" id="1538146"/>
    <lineage>
        <taxon>Bacteria</taxon>
        <taxon>Pseudomonadati</taxon>
        <taxon>Pseudomonadota</taxon>
        <taxon>Alphaproteobacteria</taxon>
        <taxon>Sphingomonadales</taxon>
        <taxon>Erythrobacteraceae</taxon>
        <taxon>Alteriqipengyuania</taxon>
    </lineage>
</organism>
<keyword evidence="1" id="KW-0282">Flagellum</keyword>
<dbReference type="Proteomes" id="UP000254101">
    <property type="component" value="Unassembled WGS sequence"/>
</dbReference>
<dbReference type="RefSeq" id="WP_115492625.1">
    <property type="nucleotide sequence ID" value="NZ_JACHWW010000001.1"/>
</dbReference>
<reference evidence="1 2" key="1">
    <citation type="submission" date="2018-07" db="EMBL/GenBank/DDBJ databases">
        <title>Erythrobacter nanhaiensis sp. nov., a novel member of the genus Erythrobacter isolated from the South China Sea.</title>
        <authorList>
            <person name="Chen X."/>
            <person name="Liu J."/>
        </authorList>
    </citation>
    <scope>NUCLEOTIDE SEQUENCE [LARGE SCALE GENOMIC DNA]</scope>
    <source>
        <strain evidence="1 2">S-5</strain>
    </source>
</reference>
<keyword evidence="1" id="KW-0969">Cilium</keyword>
<protein>
    <submittedName>
        <fullName evidence="1">Flagellin</fullName>
    </submittedName>
</protein>
<dbReference type="InterPro" id="IPR001492">
    <property type="entry name" value="Flagellin"/>
</dbReference>